<dbReference type="SMART" id="SM00460">
    <property type="entry name" value="TGc"/>
    <property type="match status" value="1"/>
</dbReference>
<dbReference type="InterPro" id="IPR013589">
    <property type="entry name" value="Bac_transglu_N"/>
</dbReference>
<dbReference type="InterPro" id="IPR038765">
    <property type="entry name" value="Papain-like_cys_pep_sf"/>
</dbReference>
<reference evidence="2" key="2">
    <citation type="submission" date="2021-04" db="EMBL/GenBank/DDBJ databases">
        <title>Isolation and characterization of a novel species of the genus Sulfurimonas.</title>
        <authorList>
            <person name="Fukui M."/>
        </authorList>
    </citation>
    <scope>NUCLEOTIDE SEQUENCE</scope>
    <source>
        <strain evidence="2">H1576</strain>
    </source>
</reference>
<accession>A0A975B0K9</accession>
<dbReference type="AlphaFoldDB" id="A0A975B0K9"/>
<feature type="domain" description="Transglutaminase-like" evidence="1">
    <location>
        <begin position="181"/>
        <end position="251"/>
    </location>
</feature>
<reference evidence="2" key="1">
    <citation type="submission" date="2019-11" db="EMBL/GenBank/DDBJ databases">
        <authorList>
            <person name="Kojima H."/>
        </authorList>
    </citation>
    <scope>NUCLEOTIDE SEQUENCE</scope>
    <source>
        <strain evidence="2">H1576</strain>
    </source>
</reference>
<dbReference type="RefSeq" id="WP_207560743.1">
    <property type="nucleotide sequence ID" value="NZ_CP046072.1"/>
</dbReference>
<evidence type="ECO:0000259" key="1">
    <source>
        <dbReference type="SMART" id="SM00460"/>
    </source>
</evidence>
<dbReference type="Pfam" id="PF01841">
    <property type="entry name" value="Transglut_core"/>
    <property type="match status" value="1"/>
</dbReference>
<dbReference type="SUPFAM" id="SSF54001">
    <property type="entry name" value="Cysteine proteinases"/>
    <property type="match status" value="1"/>
</dbReference>
<dbReference type="Gene3D" id="3.10.620.30">
    <property type="match status" value="1"/>
</dbReference>
<gene>
    <name evidence="2" type="ORF">GJV85_07335</name>
</gene>
<dbReference type="Proteomes" id="UP000671852">
    <property type="component" value="Chromosome"/>
</dbReference>
<keyword evidence="3" id="KW-1185">Reference proteome</keyword>
<dbReference type="KEGG" id="saqt:GJV85_07335"/>
<dbReference type="EMBL" id="CP046072">
    <property type="protein sequence ID" value="QSZ41925.1"/>
    <property type="molecule type" value="Genomic_DNA"/>
</dbReference>
<dbReference type="PANTHER" id="PTHR33490:SF7">
    <property type="entry name" value="BLR2979 PROTEIN"/>
    <property type="match status" value="1"/>
</dbReference>
<dbReference type="PANTHER" id="PTHR33490">
    <property type="entry name" value="BLR5614 PROTEIN-RELATED"/>
    <property type="match status" value="1"/>
</dbReference>
<dbReference type="InterPro" id="IPR002931">
    <property type="entry name" value="Transglutaminase-like"/>
</dbReference>
<dbReference type="Pfam" id="PF08379">
    <property type="entry name" value="Bact_transglu_N"/>
    <property type="match status" value="1"/>
</dbReference>
<organism evidence="2 3">
    <name type="scientific">Sulfurimonas aquatica</name>
    <dbReference type="NCBI Taxonomy" id="2672570"/>
    <lineage>
        <taxon>Bacteria</taxon>
        <taxon>Pseudomonadati</taxon>
        <taxon>Campylobacterota</taxon>
        <taxon>Epsilonproteobacteria</taxon>
        <taxon>Campylobacterales</taxon>
        <taxon>Sulfurimonadaceae</taxon>
        <taxon>Sulfurimonas</taxon>
    </lineage>
</organism>
<evidence type="ECO:0000313" key="3">
    <source>
        <dbReference type="Proteomes" id="UP000671852"/>
    </source>
</evidence>
<evidence type="ECO:0000313" key="2">
    <source>
        <dbReference type="EMBL" id="QSZ41925.1"/>
    </source>
</evidence>
<proteinExistence type="predicted"/>
<sequence>MIYNIYHKTEFSYQNDVTFSHNLTRLKPKDTYAQKLLSFEMEVSPPAYESSEFIDMYENTNIHMLIRKPHKSFSVIGKSTVEISTSLVEEHLASLKIHSITYEEALKRLSKFHVDDVLAKQYLFESDLIPYASQAIKDYVLESFRKDRDMFEAANEFMQRIFNDFKFVSGFSNITTNVETIFEAKKGVCQDFAQFAISALRSIGLPAKYMSGYIETLPKEGEEKLFGADASHAWFALYIPNAGWAEFDPTNNIIPKEQHIVLGSGRDYNDISPLKGVVFSSGNSKLSVMVDVRKVETITQAST</sequence>
<protein>
    <submittedName>
        <fullName evidence="2">Transglutaminase family protein</fullName>
    </submittedName>
</protein>
<name>A0A975B0K9_9BACT</name>